<accession>A0A1C7N5F7</accession>
<dbReference type="InterPro" id="IPR036322">
    <property type="entry name" value="WD40_repeat_dom_sf"/>
</dbReference>
<evidence type="ECO:0000256" key="3">
    <source>
        <dbReference type="SAM" id="MobiDB-lite"/>
    </source>
</evidence>
<dbReference type="SMART" id="SM00320">
    <property type="entry name" value="WD40"/>
    <property type="match status" value="3"/>
</dbReference>
<reference evidence="4 5" key="1">
    <citation type="submission" date="2016-03" db="EMBL/GenBank/DDBJ databases">
        <title>Choanephora cucurbitarum.</title>
        <authorList>
            <person name="Min B."/>
            <person name="Park H."/>
            <person name="Park J.-H."/>
            <person name="Shin H.-D."/>
            <person name="Choi I.-G."/>
        </authorList>
    </citation>
    <scope>NUCLEOTIDE SEQUENCE [LARGE SCALE GENOMIC DNA]</scope>
    <source>
        <strain evidence="4 5">KUS-F28377</strain>
    </source>
</reference>
<evidence type="ECO:0000313" key="4">
    <source>
        <dbReference type="EMBL" id="OBZ84257.1"/>
    </source>
</evidence>
<evidence type="ECO:0000256" key="1">
    <source>
        <dbReference type="ARBA" id="ARBA00022574"/>
    </source>
</evidence>
<evidence type="ECO:0000313" key="5">
    <source>
        <dbReference type="Proteomes" id="UP000093000"/>
    </source>
</evidence>
<keyword evidence="5" id="KW-1185">Reference proteome</keyword>
<dbReference type="STRING" id="101091.A0A1C7N5F7"/>
<dbReference type="EMBL" id="LUGH01000534">
    <property type="protein sequence ID" value="OBZ84257.1"/>
    <property type="molecule type" value="Genomic_DNA"/>
</dbReference>
<dbReference type="Pfam" id="PF00400">
    <property type="entry name" value="WD40"/>
    <property type="match status" value="2"/>
</dbReference>
<dbReference type="InterPro" id="IPR015943">
    <property type="entry name" value="WD40/YVTN_repeat-like_dom_sf"/>
</dbReference>
<dbReference type="SUPFAM" id="SSF50978">
    <property type="entry name" value="WD40 repeat-like"/>
    <property type="match status" value="1"/>
</dbReference>
<organism evidence="4 5">
    <name type="scientific">Choanephora cucurbitarum</name>
    <dbReference type="NCBI Taxonomy" id="101091"/>
    <lineage>
        <taxon>Eukaryota</taxon>
        <taxon>Fungi</taxon>
        <taxon>Fungi incertae sedis</taxon>
        <taxon>Mucoromycota</taxon>
        <taxon>Mucoromycotina</taxon>
        <taxon>Mucoromycetes</taxon>
        <taxon>Mucorales</taxon>
        <taxon>Mucorineae</taxon>
        <taxon>Choanephoraceae</taxon>
        <taxon>Choanephoroideae</taxon>
        <taxon>Choanephora</taxon>
    </lineage>
</organism>
<proteinExistence type="predicted"/>
<dbReference type="InterPro" id="IPR050349">
    <property type="entry name" value="WD_LIS1/nudF_dynein_reg"/>
</dbReference>
<sequence length="534" mass="61812">MSRRAKNEPIIYEEIESDVEEQEIDIENIDIDSYLTDDLLESSDHDNKKKKKKGIAAVKKTLTKKKTTKRKAPVKKEPKRKPTQTKLNLNKTTLPKQPLWDKDYMEKIASEYPDPYWKFHADSGYSMVNQINAEHPLEIVPCTINDQAPITSMSLSDDGHLLATYSNVGAVRVYDIVNDFRQLRKLRDDTETHIDEFYCGTFVPSTEKGLIAVGGKLKDRHRWSSEDEDNHILPCPIKIFDLVTAKVVARLEGHSEEILCIKPVQFKGENYFISTSQDGYIYKWKMSEDWTALIESRKMQDEITCMAFNISFVPNTANKYFMAAVDEHVRLYDFEEAKLLQTFEHLYSSYCDCGKFVKWLDEDLYRQDNNSMDLDESQHAWFISRGAELCDVSDGVSSKPNTCTLHKLIYPTQPNEKFRLEEIKRYQNPDYHSNSWLVKITSNGRYILAPTIYGQIFVFNMLTGNVSAILKDHQDMEVRDVIFHPYRPLVFSCGDDGCVKVYTYKSLSDDSVETELTVGMKEVQIKKEEMTLLK</sequence>
<comment type="caution">
    <text evidence="4">The sequence shown here is derived from an EMBL/GenBank/DDBJ whole genome shotgun (WGS) entry which is preliminary data.</text>
</comment>
<feature type="compositionally biased region" description="Basic residues" evidence="3">
    <location>
        <begin position="61"/>
        <end position="83"/>
    </location>
</feature>
<keyword evidence="1" id="KW-0853">WD repeat</keyword>
<keyword evidence="2" id="KW-0677">Repeat</keyword>
<dbReference type="Proteomes" id="UP000093000">
    <property type="component" value="Unassembled WGS sequence"/>
</dbReference>
<evidence type="ECO:0000256" key="2">
    <source>
        <dbReference type="ARBA" id="ARBA00022737"/>
    </source>
</evidence>
<dbReference type="PANTHER" id="PTHR44129">
    <property type="entry name" value="WD REPEAT-CONTAINING PROTEIN POP1"/>
    <property type="match status" value="1"/>
</dbReference>
<dbReference type="AlphaFoldDB" id="A0A1C7N5F7"/>
<dbReference type="Gene3D" id="2.130.10.10">
    <property type="entry name" value="YVTN repeat-like/Quinoprotein amine dehydrogenase"/>
    <property type="match status" value="2"/>
</dbReference>
<protein>
    <submittedName>
        <fullName evidence="4">Uncharacterized protein</fullName>
    </submittedName>
</protein>
<dbReference type="OrthoDB" id="5588835at2759"/>
<gene>
    <name evidence="4" type="ORF">A0J61_07685</name>
</gene>
<dbReference type="InParanoid" id="A0A1C7N5F7"/>
<name>A0A1C7N5F7_9FUNG</name>
<dbReference type="InterPro" id="IPR001680">
    <property type="entry name" value="WD40_rpt"/>
</dbReference>
<feature type="region of interest" description="Disordered" evidence="3">
    <location>
        <begin position="41"/>
        <end position="84"/>
    </location>
</feature>